<evidence type="ECO:0000256" key="5">
    <source>
        <dbReference type="ARBA" id="ARBA00023136"/>
    </source>
</evidence>
<feature type="transmembrane region" description="Helical" evidence="6">
    <location>
        <begin position="62"/>
        <end position="82"/>
    </location>
</feature>
<dbReference type="CDD" id="cd06581">
    <property type="entry name" value="TM_PBP1_LivM_like"/>
    <property type="match status" value="1"/>
</dbReference>
<evidence type="ECO:0000313" key="8">
    <source>
        <dbReference type="Proteomes" id="UP000184404"/>
    </source>
</evidence>
<dbReference type="OrthoDB" id="9789927at2"/>
<keyword evidence="2" id="KW-1003">Cell membrane</keyword>
<proteinExistence type="predicted"/>
<feature type="transmembrane region" description="Helical" evidence="6">
    <location>
        <begin position="88"/>
        <end position="108"/>
    </location>
</feature>
<feature type="transmembrane region" description="Helical" evidence="6">
    <location>
        <begin position="9"/>
        <end position="26"/>
    </location>
</feature>
<organism evidence="7 8">
    <name type="scientific">Schwartzia succinivorans DSM 10502</name>
    <dbReference type="NCBI Taxonomy" id="1123243"/>
    <lineage>
        <taxon>Bacteria</taxon>
        <taxon>Bacillati</taxon>
        <taxon>Bacillota</taxon>
        <taxon>Negativicutes</taxon>
        <taxon>Selenomonadales</taxon>
        <taxon>Selenomonadaceae</taxon>
        <taxon>Schwartzia</taxon>
    </lineage>
</organism>
<keyword evidence="4 6" id="KW-1133">Transmembrane helix</keyword>
<comment type="subcellular location">
    <subcellularLocation>
        <location evidence="1">Cell membrane</location>
        <topology evidence="1">Multi-pass membrane protein</topology>
    </subcellularLocation>
</comment>
<evidence type="ECO:0000256" key="1">
    <source>
        <dbReference type="ARBA" id="ARBA00004651"/>
    </source>
</evidence>
<dbReference type="AlphaFoldDB" id="A0A1M4YM95"/>
<keyword evidence="5 6" id="KW-0472">Membrane</keyword>
<name>A0A1M4YM95_9FIRM</name>
<dbReference type="PANTHER" id="PTHR30482:SF10">
    <property type="entry name" value="HIGH-AFFINITY BRANCHED-CHAIN AMINO ACID TRANSPORT PROTEIN BRAE"/>
    <property type="match status" value="1"/>
</dbReference>
<evidence type="ECO:0000256" key="4">
    <source>
        <dbReference type="ARBA" id="ARBA00022989"/>
    </source>
</evidence>
<dbReference type="InterPro" id="IPR043428">
    <property type="entry name" value="LivM-like"/>
</dbReference>
<feature type="transmembrane region" description="Helical" evidence="6">
    <location>
        <begin position="148"/>
        <end position="168"/>
    </location>
</feature>
<protein>
    <submittedName>
        <fullName evidence="7">Branched-chain amino acid transport system permease protein</fullName>
    </submittedName>
</protein>
<accession>A0A1M4YM95</accession>
<feature type="transmembrane region" description="Helical" evidence="6">
    <location>
        <begin position="202"/>
        <end position="226"/>
    </location>
</feature>
<evidence type="ECO:0000256" key="2">
    <source>
        <dbReference type="ARBA" id="ARBA00022475"/>
    </source>
</evidence>
<dbReference type="EMBL" id="FQUG01000006">
    <property type="protein sequence ID" value="SHF06773.1"/>
    <property type="molecule type" value="Genomic_DNA"/>
</dbReference>
<dbReference type="GO" id="GO:0015658">
    <property type="term" value="F:branched-chain amino acid transmembrane transporter activity"/>
    <property type="evidence" value="ECO:0007669"/>
    <property type="project" value="InterPro"/>
</dbReference>
<evidence type="ECO:0000313" key="7">
    <source>
        <dbReference type="EMBL" id="SHF06773.1"/>
    </source>
</evidence>
<dbReference type="RefSeq" id="WP_072935908.1">
    <property type="nucleotide sequence ID" value="NZ_FQUG01000006.1"/>
</dbReference>
<feature type="transmembrane region" description="Helical" evidence="6">
    <location>
        <begin position="238"/>
        <end position="264"/>
    </location>
</feature>
<dbReference type="PANTHER" id="PTHR30482">
    <property type="entry name" value="HIGH-AFFINITY BRANCHED-CHAIN AMINO ACID TRANSPORT SYSTEM PERMEASE"/>
    <property type="match status" value="1"/>
</dbReference>
<feature type="transmembrane region" description="Helical" evidence="6">
    <location>
        <begin position="32"/>
        <end position="55"/>
    </location>
</feature>
<dbReference type="Proteomes" id="UP000184404">
    <property type="component" value="Unassembled WGS sequence"/>
</dbReference>
<feature type="transmembrane region" description="Helical" evidence="6">
    <location>
        <begin position="117"/>
        <end position="136"/>
    </location>
</feature>
<feature type="transmembrane region" description="Helical" evidence="6">
    <location>
        <begin position="276"/>
        <end position="298"/>
    </location>
</feature>
<dbReference type="GO" id="GO:0005886">
    <property type="term" value="C:plasma membrane"/>
    <property type="evidence" value="ECO:0007669"/>
    <property type="project" value="UniProtKB-SubCell"/>
</dbReference>
<dbReference type="Pfam" id="PF02653">
    <property type="entry name" value="BPD_transp_2"/>
    <property type="match status" value="1"/>
</dbReference>
<evidence type="ECO:0000256" key="6">
    <source>
        <dbReference type="SAM" id="Phobius"/>
    </source>
</evidence>
<dbReference type="STRING" id="1123243.SAMN02745190_01803"/>
<dbReference type="InterPro" id="IPR001851">
    <property type="entry name" value="ABC_transp_permease"/>
</dbReference>
<keyword evidence="3 6" id="KW-0812">Transmembrane</keyword>
<keyword evidence="8" id="KW-1185">Reference proteome</keyword>
<evidence type="ECO:0000256" key="3">
    <source>
        <dbReference type="ARBA" id="ARBA00022692"/>
    </source>
</evidence>
<sequence length="317" mass="34139">MNIQRKNDLMYLVLGLVIFGIVYGLMEGGMIGSFWKLNIIIICINIIMSASLNLINGYTGQFSLGHAGFMAVGCYVSVILTTNFHMPLIVGMLAGGAAAALLGCLIGLPTLRLNGDYLAIATLGLGEIIRIVIMNINYVGGAAGFTGIPHLTTFPWVFFTMLVTLFFIKNFVNSTHGRACIAIRENEIAAGAMGINTTKYKVMAFTIGAAFAGIAGALFAHCFYIINPSSFTFMASFNYLIMVVLGGLGSLTGSVAGAFVVTALSAALASWPEFRMIIYALALILLMFYRPQGLFGYVELTAFKPFRFLDRTKGGRE</sequence>
<gene>
    <name evidence="7" type="ORF">SAMN02745190_01803</name>
</gene>
<reference evidence="7 8" key="1">
    <citation type="submission" date="2016-11" db="EMBL/GenBank/DDBJ databases">
        <authorList>
            <person name="Jaros S."/>
            <person name="Januszkiewicz K."/>
            <person name="Wedrychowicz H."/>
        </authorList>
    </citation>
    <scope>NUCLEOTIDE SEQUENCE [LARGE SCALE GENOMIC DNA]</scope>
    <source>
        <strain evidence="7 8">DSM 10502</strain>
    </source>
</reference>